<keyword evidence="1" id="KW-0862">Zinc</keyword>
<reference evidence="4" key="1">
    <citation type="journal article" date="2018" name="PLoS Negl. Trop. Dis.">
        <title>Sialome diversity of ticks revealed by RNAseq of single tick salivary glands.</title>
        <authorList>
            <person name="Perner J."/>
            <person name="Kropackova S."/>
            <person name="Kopacek P."/>
            <person name="Ribeiro J.M."/>
        </authorList>
    </citation>
    <scope>NUCLEOTIDE SEQUENCE</scope>
    <source>
        <strain evidence="4">Siblings of single egg batch collected in Ceske Budejovice</strain>
        <tissue evidence="4">Salivary glands</tissue>
    </source>
</reference>
<feature type="compositionally biased region" description="Basic and acidic residues" evidence="2">
    <location>
        <begin position="404"/>
        <end position="424"/>
    </location>
</feature>
<protein>
    <submittedName>
        <fullName evidence="4">Putative tick transposon</fullName>
    </submittedName>
</protein>
<dbReference type="PANTHER" id="PTHR33194:SF4">
    <property type="entry name" value="CCHC-TYPE DOMAIN-CONTAINING PROTEIN"/>
    <property type="match status" value="1"/>
</dbReference>
<keyword evidence="1" id="KW-0863">Zinc-finger</keyword>
<feature type="region of interest" description="Disordered" evidence="2">
    <location>
        <begin position="1"/>
        <end position="62"/>
    </location>
</feature>
<keyword evidence="1" id="KW-0479">Metal-binding</keyword>
<feature type="compositionally biased region" description="Low complexity" evidence="2">
    <location>
        <begin position="1"/>
        <end position="11"/>
    </location>
</feature>
<dbReference type="GO" id="GO:0003676">
    <property type="term" value="F:nucleic acid binding"/>
    <property type="evidence" value="ECO:0007669"/>
    <property type="project" value="InterPro"/>
</dbReference>
<dbReference type="GO" id="GO:0008270">
    <property type="term" value="F:zinc ion binding"/>
    <property type="evidence" value="ECO:0007669"/>
    <property type="project" value="UniProtKB-KW"/>
</dbReference>
<dbReference type="PROSITE" id="PS50158">
    <property type="entry name" value="ZF_CCHC"/>
    <property type="match status" value="1"/>
</dbReference>
<evidence type="ECO:0000256" key="2">
    <source>
        <dbReference type="SAM" id="MobiDB-lite"/>
    </source>
</evidence>
<dbReference type="Pfam" id="PF03732">
    <property type="entry name" value="Retrotrans_gag"/>
    <property type="match status" value="1"/>
</dbReference>
<dbReference type="AlphaFoldDB" id="A0A147BKY2"/>
<sequence>RTPPRARSASPTPSPRRTNESTTEIRLSRRTQGLRPEFGLLPPKTKQPTKPTMESQSSPNPSAATVVYLPVAPRTPTPFHGEVHEDVEDWLQHYERVARHNGWNAEQCLHNLYFSLEGTARHWFENHEASFTTWESCAAELKRTFLNHHRRQRAEDLLQTRVQGPNESVTSFVEDVMRLSARADPEAAEEKKLRVLMRGVKAEIFGGLVRNPPTTVDGFVAEATNIERALASRASHYHRLAGAPTAPTVAATRLDLSTTGVDSLREIVRDIVREELRKILPAADRPASHSLAEVVREEVNRAFHPEVAVTAAAQKEPALSYAEMVRRAPPASRPYTAPPRREPPAPQYPQRQEDRVHVRPEQAVARKTDVWRTVDRRPLCYHCGEADHVYRRCPYRQMGLRGFHPNDPRPRYGERPRDIEEYLRRSPSPVSSLRREARSPSPRRSASPAPRPRRESLSPLRRREN</sequence>
<feature type="domain" description="CCHC-type" evidence="3">
    <location>
        <begin position="380"/>
        <end position="394"/>
    </location>
</feature>
<feature type="compositionally biased region" description="Polar residues" evidence="2">
    <location>
        <begin position="53"/>
        <end position="62"/>
    </location>
</feature>
<dbReference type="EMBL" id="GEGO01003954">
    <property type="protein sequence ID" value="JAR91450.1"/>
    <property type="molecule type" value="Transcribed_RNA"/>
</dbReference>
<dbReference type="InterPro" id="IPR001878">
    <property type="entry name" value="Znf_CCHC"/>
</dbReference>
<feature type="region of interest" description="Disordered" evidence="2">
    <location>
        <begin position="398"/>
        <end position="465"/>
    </location>
</feature>
<name>A0A147BKY2_IXORI</name>
<dbReference type="InterPro" id="IPR005162">
    <property type="entry name" value="Retrotrans_gag_dom"/>
</dbReference>
<feature type="compositionally biased region" description="Low complexity" evidence="2">
    <location>
        <begin position="42"/>
        <end position="52"/>
    </location>
</feature>
<feature type="compositionally biased region" description="Low complexity" evidence="2">
    <location>
        <begin position="439"/>
        <end position="448"/>
    </location>
</feature>
<feature type="region of interest" description="Disordered" evidence="2">
    <location>
        <begin position="325"/>
        <end position="361"/>
    </location>
</feature>
<dbReference type="PANTHER" id="PTHR33194">
    <property type="entry name" value="ZINC KNUCKLE DOMAINCONTAINING PROTEIN"/>
    <property type="match status" value="1"/>
</dbReference>
<evidence type="ECO:0000259" key="3">
    <source>
        <dbReference type="PROSITE" id="PS50158"/>
    </source>
</evidence>
<accession>A0A147BKY2</accession>
<organism evidence="4">
    <name type="scientific">Ixodes ricinus</name>
    <name type="common">Common tick</name>
    <name type="synonym">Acarus ricinus</name>
    <dbReference type="NCBI Taxonomy" id="34613"/>
    <lineage>
        <taxon>Eukaryota</taxon>
        <taxon>Metazoa</taxon>
        <taxon>Ecdysozoa</taxon>
        <taxon>Arthropoda</taxon>
        <taxon>Chelicerata</taxon>
        <taxon>Arachnida</taxon>
        <taxon>Acari</taxon>
        <taxon>Parasitiformes</taxon>
        <taxon>Ixodida</taxon>
        <taxon>Ixodoidea</taxon>
        <taxon>Ixodidae</taxon>
        <taxon>Ixodinae</taxon>
        <taxon>Ixodes</taxon>
    </lineage>
</organism>
<proteinExistence type="predicted"/>
<feature type="compositionally biased region" description="Basic and acidic residues" evidence="2">
    <location>
        <begin position="452"/>
        <end position="465"/>
    </location>
</feature>
<feature type="non-terminal residue" evidence="4">
    <location>
        <position position="1"/>
    </location>
</feature>
<evidence type="ECO:0000313" key="4">
    <source>
        <dbReference type="EMBL" id="JAR91450.1"/>
    </source>
</evidence>
<feature type="compositionally biased region" description="Basic and acidic residues" evidence="2">
    <location>
        <begin position="351"/>
        <end position="361"/>
    </location>
</feature>
<evidence type="ECO:0000256" key="1">
    <source>
        <dbReference type="PROSITE-ProRule" id="PRU00047"/>
    </source>
</evidence>